<gene>
    <name evidence="1" type="ORF">GHC57_15230</name>
</gene>
<name>A0A7X1ZGD7_9PROT</name>
<evidence type="ECO:0000313" key="1">
    <source>
        <dbReference type="EMBL" id="MQX37872.1"/>
    </source>
</evidence>
<dbReference type="RefSeq" id="WP_153345789.1">
    <property type="nucleotide sequence ID" value="NZ_WIVE01000059.1"/>
</dbReference>
<reference evidence="1 2" key="1">
    <citation type="submission" date="2019-10" db="EMBL/GenBank/DDBJ databases">
        <title>Draft whole-genome sequence of the purple nonsulfur photosynthetic bacterium Roseospira navarrensis DSM 15114.</title>
        <authorList>
            <person name="Kyndt J.A."/>
            <person name="Meyer T.E."/>
        </authorList>
    </citation>
    <scope>NUCLEOTIDE SEQUENCE [LARGE SCALE GENOMIC DNA]</scope>
    <source>
        <strain evidence="1 2">DSM 15114</strain>
    </source>
</reference>
<dbReference type="AlphaFoldDB" id="A0A7X1ZGD7"/>
<keyword evidence="2" id="KW-1185">Reference proteome</keyword>
<accession>A0A7X1ZGD7</accession>
<proteinExistence type="predicted"/>
<dbReference type="OrthoDB" id="7477940at2"/>
<sequence>MAEEHRTTSEFDARTAPTAADQVPVLANGQMWRVTVSALWSAVSSAWGRSLALAADAAAGRSLLGLGTAATTAASDYATAAQGARADTALQPGGLATVATTGAYGDLTGLPTLGTAALASVDAFDPAGSAAGAVSAHATTFNHTTLPTADQAAALAGANAPDAGNVFATMADIGASGGGTVTSVSITGADGIQVASGSPVTTSGTIALGLDTAALATHLGLGTAATTAASDYATAAQGARADSALQPGGLATVATTGAYGDLIGRPTLGTAAGAAVADFATAAQGGRADSAIQPGGNAALALIDYTLARFAVTAANVATAHTVALSDGEYQALTLTADIALTLPDPPAGRGYSITLRLIQDATGGRTPTLQQADATVAKWVGGAAPTWQTAAGAGDLVAVTHDGADLIAAHIGSVS</sequence>
<evidence type="ECO:0000313" key="2">
    <source>
        <dbReference type="Proteomes" id="UP000434582"/>
    </source>
</evidence>
<comment type="caution">
    <text evidence="1">The sequence shown here is derived from an EMBL/GenBank/DDBJ whole genome shotgun (WGS) entry which is preliminary data.</text>
</comment>
<dbReference type="EMBL" id="WIVE01000059">
    <property type="protein sequence ID" value="MQX37872.1"/>
    <property type="molecule type" value="Genomic_DNA"/>
</dbReference>
<protein>
    <submittedName>
        <fullName evidence="1">Uncharacterized protein</fullName>
    </submittedName>
</protein>
<organism evidence="1 2">
    <name type="scientific">Roseospira navarrensis</name>
    <dbReference type="NCBI Taxonomy" id="140058"/>
    <lineage>
        <taxon>Bacteria</taxon>
        <taxon>Pseudomonadati</taxon>
        <taxon>Pseudomonadota</taxon>
        <taxon>Alphaproteobacteria</taxon>
        <taxon>Rhodospirillales</taxon>
        <taxon>Rhodospirillaceae</taxon>
        <taxon>Roseospira</taxon>
    </lineage>
</organism>
<dbReference type="Proteomes" id="UP000434582">
    <property type="component" value="Unassembled WGS sequence"/>
</dbReference>